<evidence type="ECO:0000256" key="1">
    <source>
        <dbReference type="ARBA" id="ARBA00022490"/>
    </source>
</evidence>
<protein>
    <recommendedName>
        <fullName evidence="7 8">Aspartate--ammonia ligase</fullName>
        <ecNumber evidence="7 8">6.3.1.1</ecNumber>
    </recommendedName>
    <alternativeName>
        <fullName evidence="7">Asparagine synthetase A</fullName>
    </alternativeName>
</protein>
<evidence type="ECO:0000313" key="10">
    <source>
        <dbReference type="EMBL" id="QHX43774.1"/>
    </source>
</evidence>
<evidence type="ECO:0000256" key="7">
    <source>
        <dbReference type="HAMAP-Rule" id="MF_00555"/>
    </source>
</evidence>
<dbReference type="EMBL" id="CP048020">
    <property type="protein sequence ID" value="QHX43774.1"/>
    <property type="molecule type" value="Genomic_DNA"/>
</dbReference>
<evidence type="ECO:0000256" key="5">
    <source>
        <dbReference type="ARBA" id="ARBA00022840"/>
    </source>
</evidence>
<dbReference type="GO" id="GO:0005524">
    <property type="term" value="F:ATP binding"/>
    <property type="evidence" value="ECO:0007669"/>
    <property type="project" value="UniProtKB-UniRule"/>
</dbReference>
<keyword evidence="4 7" id="KW-0547">Nucleotide-binding</keyword>
<evidence type="ECO:0000313" key="11">
    <source>
        <dbReference type="Proteomes" id="UP000464374"/>
    </source>
</evidence>
<accession>A0A6P1Y2Q3</accession>
<sequence length="345" mass="39283">MPHLYIPEHYRPVLTGKETEQAIVRIKNSFQLTLSTRLNLTRVTAPLFVPRGKGLNDDLNGTERAVHFPVKDMNEQELEIVHSLAKWKRVKIAEMGLQSGFGIYTDMNAIRADEELDNIHSLYVDQWDWELAMEESDRTLDFLKATVEKIYDCLKCTEFFIYDNYSAIEPILPKHITFIHTEDLYAQYPNLSGKERERKCAQQYGAVFLIGIGAPLKNGEPHDGRAPDYDDWITETGSGRHGLNGDLLVWNPVLEDVLELSSMGIRVSPKTMREQLAARNCMERASLFFHTKLLNGELPQTIGGGIGQSRLCMFFLRKAHIGETQVSVWPDDMRAQCAGRSILLL</sequence>
<dbReference type="Gene3D" id="3.30.930.10">
    <property type="entry name" value="Bira Bifunctional Protein, Domain 2"/>
    <property type="match status" value="1"/>
</dbReference>
<dbReference type="PANTHER" id="PTHR30073:SF5">
    <property type="entry name" value="ASPARTATE--AMMONIA LIGASE"/>
    <property type="match status" value="1"/>
</dbReference>
<dbReference type="PANTHER" id="PTHR30073">
    <property type="entry name" value="ASPARTATE--AMMONIA LIGASE"/>
    <property type="match status" value="1"/>
</dbReference>
<dbReference type="Proteomes" id="UP000464374">
    <property type="component" value="Chromosome"/>
</dbReference>
<dbReference type="InterPro" id="IPR045864">
    <property type="entry name" value="aa-tRNA-synth_II/BPL/LPL"/>
</dbReference>
<proteinExistence type="inferred from homology"/>
<keyword evidence="2 7" id="KW-0436">Ligase</keyword>
<dbReference type="InterPro" id="IPR006195">
    <property type="entry name" value="aa-tRNA-synth_II"/>
</dbReference>
<name>A0A6P1Y2Q3_9SPIR</name>
<evidence type="ECO:0000256" key="4">
    <source>
        <dbReference type="ARBA" id="ARBA00022741"/>
    </source>
</evidence>
<evidence type="ECO:0000256" key="6">
    <source>
        <dbReference type="ARBA" id="ARBA00022888"/>
    </source>
</evidence>
<dbReference type="RefSeq" id="WP_162664081.1">
    <property type="nucleotide sequence ID" value="NZ_CP048020.1"/>
</dbReference>
<evidence type="ECO:0000256" key="3">
    <source>
        <dbReference type="ARBA" id="ARBA00022605"/>
    </source>
</evidence>
<keyword evidence="1 7" id="KW-0963">Cytoplasm</keyword>
<comment type="subcellular location">
    <subcellularLocation>
        <location evidence="7">Cytoplasm</location>
    </subcellularLocation>
</comment>
<evidence type="ECO:0000259" key="9">
    <source>
        <dbReference type="PROSITE" id="PS50862"/>
    </source>
</evidence>
<dbReference type="UniPathway" id="UPA00134">
    <property type="reaction ID" value="UER00194"/>
</dbReference>
<feature type="domain" description="Aminoacyl-transfer RNA synthetases class-II family profile" evidence="9">
    <location>
        <begin position="25"/>
        <end position="330"/>
    </location>
</feature>
<dbReference type="PROSITE" id="PS50862">
    <property type="entry name" value="AA_TRNA_LIGASE_II"/>
    <property type="match status" value="1"/>
</dbReference>
<dbReference type="GO" id="GO:0070981">
    <property type="term" value="P:L-asparagine biosynthetic process"/>
    <property type="evidence" value="ECO:0007669"/>
    <property type="project" value="UniProtKB-UniRule"/>
</dbReference>
<dbReference type="HAMAP" id="MF_00555">
    <property type="entry name" value="AsnA"/>
    <property type="match status" value="1"/>
</dbReference>
<dbReference type="InterPro" id="IPR004618">
    <property type="entry name" value="AsnA"/>
</dbReference>
<comment type="similarity">
    <text evidence="7">Belongs to the class-II aminoacyl-tRNA synthetase family. AsnA subfamily.</text>
</comment>
<keyword evidence="3 7" id="KW-0028">Amino-acid biosynthesis</keyword>
<dbReference type="NCBIfam" id="TIGR00669">
    <property type="entry name" value="asnA"/>
    <property type="match status" value="1"/>
</dbReference>
<dbReference type="Pfam" id="PF03590">
    <property type="entry name" value="AsnA"/>
    <property type="match status" value="1"/>
</dbReference>
<comment type="catalytic activity">
    <reaction evidence="7">
        <text>L-aspartate + NH4(+) + ATP = L-asparagine + AMP + diphosphate + H(+)</text>
        <dbReference type="Rhea" id="RHEA:11372"/>
        <dbReference type="ChEBI" id="CHEBI:15378"/>
        <dbReference type="ChEBI" id="CHEBI:28938"/>
        <dbReference type="ChEBI" id="CHEBI:29991"/>
        <dbReference type="ChEBI" id="CHEBI:30616"/>
        <dbReference type="ChEBI" id="CHEBI:33019"/>
        <dbReference type="ChEBI" id="CHEBI:58048"/>
        <dbReference type="ChEBI" id="CHEBI:456215"/>
        <dbReference type="EC" id="6.3.1.1"/>
    </reaction>
</comment>
<dbReference type="EC" id="6.3.1.1" evidence="7 8"/>
<comment type="pathway">
    <text evidence="7">Amino-acid biosynthesis; L-asparagine biosynthesis; L-asparagine from L-aspartate (ammonia route): step 1/1.</text>
</comment>
<evidence type="ECO:0000256" key="2">
    <source>
        <dbReference type="ARBA" id="ARBA00022598"/>
    </source>
</evidence>
<dbReference type="GO" id="GO:0004071">
    <property type="term" value="F:aspartate-ammonia ligase activity"/>
    <property type="evidence" value="ECO:0007669"/>
    <property type="project" value="UniProtKB-UniRule"/>
</dbReference>
<reference evidence="10 11" key="1">
    <citation type="submission" date="2020-01" db="EMBL/GenBank/DDBJ databases">
        <title>Complete genome sequence of a human oral phylogroup 1 Treponema sp. strain ATCC 700766, originally isolated from periodontitis dental plaque.</title>
        <authorList>
            <person name="Chan Y."/>
            <person name="Huo Y.-B."/>
            <person name="Yu X.-L."/>
            <person name="Zeng H."/>
            <person name="Leung W.-K."/>
            <person name="Watt R.M."/>
        </authorList>
    </citation>
    <scope>NUCLEOTIDE SEQUENCE [LARGE SCALE GENOMIC DNA]</scope>
    <source>
        <strain evidence="10 11">OMZ 804</strain>
    </source>
</reference>
<organism evidence="10 11">
    <name type="scientific">Treponema vincentii</name>
    <dbReference type="NCBI Taxonomy" id="69710"/>
    <lineage>
        <taxon>Bacteria</taxon>
        <taxon>Pseudomonadati</taxon>
        <taxon>Spirochaetota</taxon>
        <taxon>Spirochaetia</taxon>
        <taxon>Spirochaetales</taxon>
        <taxon>Treponemataceae</taxon>
        <taxon>Treponema</taxon>
    </lineage>
</organism>
<keyword evidence="6 7" id="KW-0061">Asparagine biosynthesis</keyword>
<dbReference type="SUPFAM" id="SSF55681">
    <property type="entry name" value="Class II aaRS and biotin synthetases"/>
    <property type="match status" value="1"/>
</dbReference>
<dbReference type="GO" id="GO:0005829">
    <property type="term" value="C:cytosol"/>
    <property type="evidence" value="ECO:0007669"/>
    <property type="project" value="TreeGrafter"/>
</dbReference>
<evidence type="ECO:0000256" key="8">
    <source>
        <dbReference type="NCBIfam" id="TIGR00669"/>
    </source>
</evidence>
<dbReference type="KEGG" id="trz:GWP43_10345"/>
<dbReference type="PIRSF" id="PIRSF001555">
    <property type="entry name" value="Asp_ammon_ligase"/>
    <property type="match status" value="1"/>
</dbReference>
<gene>
    <name evidence="7" type="primary">asnA</name>
    <name evidence="10" type="ORF">GWP43_10345</name>
</gene>
<dbReference type="AlphaFoldDB" id="A0A6P1Y2Q3"/>
<keyword evidence="5 7" id="KW-0067">ATP-binding</keyword>